<sequence>MDAPMSGSAAAAALTRPLALPYTLTPAFSANTGPVVVLMSGWPDRPATLFASLLRRLAAAGYRPATVELPGYAADAAHPLPPRWWGWDFPQITAGYAAAVRAIQEAAAGGGAGEGGAAATAAPPAPLAPVTFVTHDWGAAVTWQLVAAHPTLARAIVGADVGDAAGLAAVHLAFCALYMSALAVLFVLGGPAGDAGTRWLARVLGAPHPAEAAARMNAPYYWTVRRQVAGLWRWLTGGGRGEGGLGGPSVRLGAVPACPTMYLYGTKKGTFQYHSREWIANLNARPDCKVVPMADAHWLMAGPTAAEYEEAVLGWLATTIGPRGGAPAGAAPVAAAPVAAAGTAAAPAEEGKKDL</sequence>
<dbReference type="EMBL" id="CM020618">
    <property type="protein sequence ID" value="KAK1860755.1"/>
    <property type="molecule type" value="Genomic_DNA"/>
</dbReference>
<accession>A0ACC3BS62</accession>
<gene>
    <name evidence="1" type="ORF">I4F81_003343</name>
</gene>
<keyword evidence="2" id="KW-1185">Reference proteome</keyword>
<evidence type="ECO:0000313" key="1">
    <source>
        <dbReference type="EMBL" id="KAK1860755.1"/>
    </source>
</evidence>
<protein>
    <submittedName>
        <fullName evidence="1">Uncharacterized protein</fullName>
    </submittedName>
</protein>
<dbReference type="Proteomes" id="UP000798662">
    <property type="component" value="Chromosome 1"/>
</dbReference>
<proteinExistence type="predicted"/>
<name>A0ACC3BS62_PYRYE</name>
<comment type="caution">
    <text evidence="1">The sequence shown here is derived from an EMBL/GenBank/DDBJ whole genome shotgun (WGS) entry which is preliminary data.</text>
</comment>
<reference evidence="1" key="1">
    <citation type="submission" date="2019-11" db="EMBL/GenBank/DDBJ databases">
        <title>Nori genome reveals adaptations in red seaweeds to the harsh intertidal environment.</title>
        <authorList>
            <person name="Wang D."/>
            <person name="Mao Y."/>
        </authorList>
    </citation>
    <scope>NUCLEOTIDE SEQUENCE</scope>
    <source>
        <tissue evidence="1">Gametophyte</tissue>
    </source>
</reference>
<evidence type="ECO:0000313" key="2">
    <source>
        <dbReference type="Proteomes" id="UP000798662"/>
    </source>
</evidence>
<organism evidence="1 2">
    <name type="scientific">Pyropia yezoensis</name>
    <name type="common">Susabi-nori</name>
    <name type="synonym">Porphyra yezoensis</name>
    <dbReference type="NCBI Taxonomy" id="2788"/>
    <lineage>
        <taxon>Eukaryota</taxon>
        <taxon>Rhodophyta</taxon>
        <taxon>Bangiophyceae</taxon>
        <taxon>Bangiales</taxon>
        <taxon>Bangiaceae</taxon>
        <taxon>Pyropia</taxon>
    </lineage>
</organism>